<gene>
    <name evidence="1" type="ORF">PEPS_23200</name>
</gene>
<name>A0ABM7VGF9_9BACT</name>
<dbReference type="Proteomes" id="UP001354989">
    <property type="component" value="Chromosome"/>
</dbReference>
<sequence length="134" mass="14876">MCLTLFYLLLQSMTKVTKISTSSIIVLLLTTFWMVAGPVVQHVVSHPNVEQSVSHNAKSQHDKHQDSSPEKTDFVLKPYQAVSSFSLHFLSLEGIIEPFWSSLMGTSDVVQGVKVYSTSILLRLLDCQLSPNAP</sequence>
<evidence type="ECO:0000313" key="1">
    <source>
        <dbReference type="EMBL" id="BDD00040.1"/>
    </source>
</evidence>
<dbReference type="EMBL" id="AP025292">
    <property type="protein sequence ID" value="BDD00040.1"/>
    <property type="molecule type" value="Genomic_DNA"/>
</dbReference>
<protein>
    <submittedName>
        <fullName evidence="1">Uncharacterized protein</fullName>
    </submittedName>
</protein>
<organism evidence="1 2">
    <name type="scientific">Persicobacter psychrovividus</name>
    <dbReference type="NCBI Taxonomy" id="387638"/>
    <lineage>
        <taxon>Bacteria</taxon>
        <taxon>Pseudomonadati</taxon>
        <taxon>Bacteroidota</taxon>
        <taxon>Cytophagia</taxon>
        <taxon>Cytophagales</taxon>
        <taxon>Persicobacteraceae</taxon>
        <taxon>Persicobacter</taxon>
    </lineage>
</organism>
<proteinExistence type="predicted"/>
<reference evidence="1 2" key="1">
    <citation type="submission" date="2021-12" db="EMBL/GenBank/DDBJ databases">
        <title>Genome sequencing of bacteria with rrn-lacking chromosome and rrn-plasmid.</title>
        <authorList>
            <person name="Anda M."/>
            <person name="Iwasaki W."/>
        </authorList>
    </citation>
    <scope>NUCLEOTIDE SEQUENCE [LARGE SCALE GENOMIC DNA]</scope>
    <source>
        <strain evidence="1 2">NBRC 101262</strain>
    </source>
</reference>
<evidence type="ECO:0000313" key="2">
    <source>
        <dbReference type="Proteomes" id="UP001354989"/>
    </source>
</evidence>
<accession>A0ABM7VGF9</accession>
<keyword evidence="2" id="KW-1185">Reference proteome</keyword>